<feature type="region of interest" description="Disordered" evidence="1">
    <location>
        <begin position="1"/>
        <end position="88"/>
    </location>
</feature>
<accession>A0A9P7A2Y8</accession>
<dbReference type="OrthoDB" id="2653625at2759"/>
<name>A0A9P7A2Y8_9AGAM</name>
<dbReference type="AlphaFoldDB" id="A0A9P7A2Y8"/>
<dbReference type="EMBL" id="JABBWD010000008">
    <property type="protein sequence ID" value="KAG1780461.1"/>
    <property type="molecule type" value="Genomic_DNA"/>
</dbReference>
<evidence type="ECO:0000256" key="1">
    <source>
        <dbReference type="SAM" id="MobiDB-lite"/>
    </source>
</evidence>
<reference evidence="2" key="1">
    <citation type="journal article" date="2020" name="New Phytol.">
        <title>Comparative genomics reveals dynamic genome evolution in host specialist ectomycorrhizal fungi.</title>
        <authorList>
            <person name="Lofgren L.A."/>
            <person name="Nguyen N.H."/>
            <person name="Vilgalys R."/>
            <person name="Ruytinx J."/>
            <person name="Liao H.L."/>
            <person name="Branco S."/>
            <person name="Kuo A."/>
            <person name="LaButti K."/>
            <person name="Lipzen A."/>
            <person name="Andreopoulos W."/>
            <person name="Pangilinan J."/>
            <person name="Riley R."/>
            <person name="Hundley H."/>
            <person name="Na H."/>
            <person name="Barry K."/>
            <person name="Grigoriev I.V."/>
            <person name="Stajich J.E."/>
            <person name="Kennedy P.G."/>
        </authorList>
    </citation>
    <scope>NUCLEOTIDE SEQUENCE</scope>
    <source>
        <strain evidence="2">DOB743</strain>
    </source>
</reference>
<sequence>MKPTSYFPLARQPSLSMSFHSSPSSIRGSSYDSDEPSRCMTVDTPEPAPASDMMTGRAHSRHVSRTKRPRSPSSDKTDSDINEPVTAPPIIHHLSRFVKHAKSNPKPYKRDGSTTSERRFFNNQLRHNGSMSQTNAQRSKDVLQRRLRQLSSEAAAQAVVTMHADVEWRHVCALATAWEIYASEEHLKFLHMVLEDEGERYASAAREPLGTSIQELATSHEEDLKERIDSGVAAYSRDVTSFAVGDTQLDCLENLQTRMVTLTTLALLSQIRKKTDSVRQSEEPPSWVVAPMTTEMRPIVWAGASRFYFCDGTKFSL</sequence>
<proteinExistence type="predicted"/>
<evidence type="ECO:0000313" key="2">
    <source>
        <dbReference type="EMBL" id="KAG1780461.1"/>
    </source>
</evidence>
<protein>
    <submittedName>
        <fullName evidence="2">Uncharacterized protein</fullName>
    </submittedName>
</protein>
<feature type="compositionally biased region" description="Basic residues" evidence="1">
    <location>
        <begin position="58"/>
        <end position="70"/>
    </location>
</feature>
<gene>
    <name evidence="2" type="ORF">EV702DRAFT_1077652</name>
</gene>
<comment type="caution">
    <text evidence="2">The sequence shown here is derived from an EMBL/GenBank/DDBJ whole genome shotgun (WGS) entry which is preliminary data.</text>
</comment>
<keyword evidence="3" id="KW-1185">Reference proteome</keyword>
<dbReference type="Proteomes" id="UP000714275">
    <property type="component" value="Unassembled WGS sequence"/>
</dbReference>
<organism evidence="2 3">
    <name type="scientific">Suillus placidus</name>
    <dbReference type="NCBI Taxonomy" id="48579"/>
    <lineage>
        <taxon>Eukaryota</taxon>
        <taxon>Fungi</taxon>
        <taxon>Dikarya</taxon>
        <taxon>Basidiomycota</taxon>
        <taxon>Agaricomycotina</taxon>
        <taxon>Agaricomycetes</taxon>
        <taxon>Agaricomycetidae</taxon>
        <taxon>Boletales</taxon>
        <taxon>Suillineae</taxon>
        <taxon>Suillaceae</taxon>
        <taxon>Suillus</taxon>
    </lineage>
</organism>
<evidence type="ECO:0000313" key="3">
    <source>
        <dbReference type="Proteomes" id="UP000714275"/>
    </source>
</evidence>
<feature type="compositionally biased region" description="Low complexity" evidence="1">
    <location>
        <begin position="14"/>
        <end position="25"/>
    </location>
</feature>